<feature type="transmembrane region" description="Helical" evidence="1">
    <location>
        <begin position="36"/>
        <end position="52"/>
    </location>
</feature>
<evidence type="ECO:0000256" key="1">
    <source>
        <dbReference type="SAM" id="Phobius"/>
    </source>
</evidence>
<feature type="transmembrane region" description="Helical" evidence="1">
    <location>
        <begin position="281"/>
        <end position="299"/>
    </location>
</feature>
<dbReference type="Pfam" id="PF13197">
    <property type="entry name" value="DUF4013"/>
    <property type="match status" value="1"/>
</dbReference>
<reference evidence="2" key="1">
    <citation type="submission" date="2021-11" db="EMBL/GenBank/DDBJ databases">
        <title>Genome sequence.</title>
        <authorList>
            <person name="Sun Q."/>
        </authorList>
    </citation>
    <scope>NUCLEOTIDE SEQUENCE</scope>
    <source>
        <strain evidence="2">JC740</strain>
    </source>
</reference>
<feature type="transmembrane region" description="Helical" evidence="1">
    <location>
        <begin position="204"/>
        <end position="228"/>
    </location>
</feature>
<proteinExistence type="predicted"/>
<keyword evidence="1" id="KW-1133">Transmembrane helix</keyword>
<feature type="transmembrane region" description="Helical" evidence="1">
    <location>
        <begin position="170"/>
        <end position="192"/>
    </location>
</feature>
<keyword evidence="3" id="KW-1185">Reference proteome</keyword>
<feature type="transmembrane region" description="Helical" evidence="1">
    <location>
        <begin position="249"/>
        <end position="269"/>
    </location>
</feature>
<feature type="transmembrane region" description="Helical" evidence="1">
    <location>
        <begin position="105"/>
        <end position="125"/>
    </location>
</feature>
<keyword evidence="1" id="KW-0812">Transmembrane</keyword>
<protein>
    <submittedName>
        <fullName evidence="2">DUF4013 domain-containing protein</fullName>
    </submittedName>
</protein>
<sequence>MRRFFAIIRKASWTLFCLASLALILAFVTALPLFQVITLGYLLAVAGHLASGGKLKDALPNLEAAGVIGFGFLTLALASAPTRLLAHWESVAAVIDPGSPDAMRLRYGAIALSAFLTIYLGWAWARGGRLKHYLWPQPKRFFREAWRPSTWSRFADQVWDFVKQLRIPSLFWMGLRGALLTLVWLIPAFVIMGVTRDGDNAADGVIGVLALLLLSFVLLYLPMLQTNFAAQNNWRAMFQWRQIRKDFRYAPWSWAAAMLIGLVLMPIPLYLLKIEATPQEITWLPCLLFVAFMLPARIAEGLALRRCRRQRELAETGEWSPGVWGGRWWFFSRWTVRLVVMPAIVAAYVLVLSVSQYTSWDGVETWVRQHALLVPVPFVSV</sequence>
<feature type="transmembrane region" description="Helical" evidence="1">
    <location>
        <begin position="64"/>
        <end position="85"/>
    </location>
</feature>
<name>A0ABS8NB59_9BACT</name>
<feature type="transmembrane region" description="Helical" evidence="1">
    <location>
        <begin position="334"/>
        <end position="354"/>
    </location>
</feature>
<dbReference type="Proteomes" id="UP001430306">
    <property type="component" value="Unassembled WGS sequence"/>
</dbReference>
<dbReference type="EMBL" id="JAJKFW010000003">
    <property type="protein sequence ID" value="MCC9640797.1"/>
    <property type="molecule type" value="Genomic_DNA"/>
</dbReference>
<dbReference type="RefSeq" id="WP_230270468.1">
    <property type="nucleotide sequence ID" value="NZ_JAJKFW010000003.1"/>
</dbReference>
<evidence type="ECO:0000313" key="3">
    <source>
        <dbReference type="Proteomes" id="UP001430306"/>
    </source>
</evidence>
<gene>
    <name evidence="2" type="ORF">LOC71_00805</name>
</gene>
<keyword evidence="1" id="KW-0472">Membrane</keyword>
<dbReference type="InterPro" id="IPR025098">
    <property type="entry name" value="DUF4013"/>
</dbReference>
<evidence type="ECO:0000313" key="2">
    <source>
        <dbReference type="EMBL" id="MCC9640797.1"/>
    </source>
</evidence>
<accession>A0ABS8NB59</accession>
<organism evidence="2 3">
    <name type="scientific">Rhodopirellula halodulae</name>
    <dbReference type="NCBI Taxonomy" id="2894198"/>
    <lineage>
        <taxon>Bacteria</taxon>
        <taxon>Pseudomonadati</taxon>
        <taxon>Planctomycetota</taxon>
        <taxon>Planctomycetia</taxon>
        <taxon>Pirellulales</taxon>
        <taxon>Pirellulaceae</taxon>
        <taxon>Rhodopirellula</taxon>
    </lineage>
</organism>
<comment type="caution">
    <text evidence="2">The sequence shown here is derived from an EMBL/GenBank/DDBJ whole genome shotgun (WGS) entry which is preliminary data.</text>
</comment>